<reference evidence="2" key="1">
    <citation type="journal article" date="2015" name="MBio">
        <title>Genome-Resolved Metagenomic Analysis Reveals Roles for Candidate Phyla and Other Microbial Community Members in Biogeochemical Transformations in Oil Reservoirs.</title>
        <authorList>
            <person name="Hu P."/>
            <person name="Tom L."/>
            <person name="Singh A."/>
            <person name="Thomas B.C."/>
            <person name="Baker B.J."/>
            <person name="Piceno Y.M."/>
            <person name="Andersen G.L."/>
            <person name="Banfield J.F."/>
        </authorList>
    </citation>
    <scope>NUCLEOTIDE SEQUENCE [LARGE SCALE GENOMIC DNA]</scope>
</reference>
<dbReference type="Pfam" id="PF01257">
    <property type="entry name" value="2Fe-2S_thioredx"/>
    <property type="match status" value="1"/>
</dbReference>
<dbReference type="PATRIC" id="fig|1184387.3.peg.452"/>
<protein>
    <recommendedName>
        <fullName evidence="3">NADH:ubiquinone oxidoreductase 24 kD subunit</fullName>
    </recommendedName>
</protein>
<dbReference type="Gene3D" id="3.40.30.10">
    <property type="entry name" value="Glutaredoxin"/>
    <property type="match status" value="1"/>
</dbReference>
<dbReference type="CDD" id="cd02980">
    <property type="entry name" value="TRX_Fd_family"/>
    <property type="match status" value="1"/>
</dbReference>
<name>A0A117M3D6_9BACT</name>
<gene>
    <name evidence="1" type="ORF">XD94_0159</name>
</gene>
<comment type="caution">
    <text evidence="1">The sequence shown here is derived from an EMBL/GenBank/DDBJ whole genome shotgun (WGS) entry which is preliminary data.</text>
</comment>
<dbReference type="AlphaFoldDB" id="A0A117M3D6"/>
<organism evidence="1 2">
    <name type="scientific">Mesotoga prima</name>
    <dbReference type="NCBI Taxonomy" id="1184387"/>
    <lineage>
        <taxon>Bacteria</taxon>
        <taxon>Thermotogati</taxon>
        <taxon>Thermotogota</taxon>
        <taxon>Thermotogae</taxon>
        <taxon>Kosmotogales</taxon>
        <taxon>Kosmotogaceae</taxon>
        <taxon>Mesotoga</taxon>
    </lineage>
</organism>
<proteinExistence type="predicted"/>
<dbReference type="EMBL" id="LGGP01000014">
    <property type="protein sequence ID" value="KUK82120.1"/>
    <property type="molecule type" value="Genomic_DNA"/>
</dbReference>
<dbReference type="SUPFAM" id="SSF52833">
    <property type="entry name" value="Thioredoxin-like"/>
    <property type="match status" value="1"/>
</dbReference>
<accession>A0A117M3D6</accession>
<evidence type="ECO:0000313" key="1">
    <source>
        <dbReference type="EMBL" id="KUK82120.1"/>
    </source>
</evidence>
<sequence>MIIRVCMGSACLMKGSPEVSKRLVELVTEHGLSRFTTIKGSHCMGPCSDGVVVDIDEKRFTNISVHNIDDFFKKEILQRE</sequence>
<evidence type="ECO:0008006" key="3">
    <source>
        <dbReference type="Google" id="ProtNLM"/>
    </source>
</evidence>
<dbReference type="Proteomes" id="UP000054092">
    <property type="component" value="Unassembled WGS sequence"/>
</dbReference>
<dbReference type="InterPro" id="IPR036249">
    <property type="entry name" value="Thioredoxin-like_sf"/>
</dbReference>
<evidence type="ECO:0000313" key="2">
    <source>
        <dbReference type="Proteomes" id="UP000054092"/>
    </source>
</evidence>